<keyword evidence="2" id="KW-1185">Reference proteome</keyword>
<comment type="caution">
    <text evidence="1">The sequence shown here is derived from an EMBL/GenBank/DDBJ whole genome shotgun (WGS) entry which is preliminary data.</text>
</comment>
<dbReference type="AlphaFoldDB" id="A0A0C2JBL4"/>
<dbReference type="Proteomes" id="UP000031668">
    <property type="component" value="Unassembled WGS sequence"/>
</dbReference>
<evidence type="ECO:0000313" key="1">
    <source>
        <dbReference type="EMBL" id="KII66578.1"/>
    </source>
</evidence>
<organism evidence="1 2">
    <name type="scientific">Thelohanellus kitauei</name>
    <name type="common">Myxosporean</name>
    <dbReference type="NCBI Taxonomy" id="669202"/>
    <lineage>
        <taxon>Eukaryota</taxon>
        <taxon>Metazoa</taxon>
        <taxon>Cnidaria</taxon>
        <taxon>Myxozoa</taxon>
        <taxon>Myxosporea</taxon>
        <taxon>Bivalvulida</taxon>
        <taxon>Platysporina</taxon>
        <taxon>Myxobolidae</taxon>
        <taxon>Thelohanellus</taxon>
    </lineage>
</organism>
<evidence type="ECO:0000313" key="2">
    <source>
        <dbReference type="Proteomes" id="UP000031668"/>
    </source>
</evidence>
<proteinExistence type="predicted"/>
<name>A0A0C2JBL4_THEKT</name>
<dbReference type="EMBL" id="JWZT01003512">
    <property type="protein sequence ID" value="KII66578.1"/>
    <property type="molecule type" value="Genomic_DNA"/>
</dbReference>
<reference evidence="1 2" key="1">
    <citation type="journal article" date="2014" name="Genome Biol. Evol.">
        <title>The genome of the myxosporean Thelohanellus kitauei shows adaptations to nutrient acquisition within its fish host.</title>
        <authorList>
            <person name="Yang Y."/>
            <person name="Xiong J."/>
            <person name="Zhou Z."/>
            <person name="Huo F."/>
            <person name="Miao W."/>
            <person name="Ran C."/>
            <person name="Liu Y."/>
            <person name="Zhang J."/>
            <person name="Feng J."/>
            <person name="Wang M."/>
            <person name="Wang M."/>
            <person name="Wang L."/>
            <person name="Yao B."/>
        </authorList>
    </citation>
    <scope>NUCLEOTIDE SEQUENCE [LARGE SCALE GENOMIC DNA]</scope>
    <source>
        <strain evidence="1">Wuqing</strain>
    </source>
</reference>
<protein>
    <submittedName>
        <fullName evidence="1">Uncharacterized protein</fullName>
    </submittedName>
</protein>
<gene>
    <name evidence="1" type="ORF">RF11_16042</name>
</gene>
<accession>A0A0C2JBL4</accession>
<sequence length="242" mass="27389">MQVVSQIIKRVKPQFGLQTLKMATTRFLKNNKGPNQKIWNISGMVQDTIMFFYERNTAESLEQDRDNVFDNSIASSTDIHEDIENNDPECIENRDTNFGNFSEIMGSTYTDDTIDCDPFPLNKTAMDTSNFPSDHQNESSSTIIHFPSEFLVDSAKTHTDIDKVDSERRSYTTAQNHSNSELTRTLRHIKERKKGGGRPLGSKNISTFVREAQKILKKNEVEVVATCCLCGSNYIKATALTT</sequence>